<accession>A0ABY9JX00</accession>
<sequence length="228" mass="24862">MGWRKYTSIGDIGEKLNDGMTIMVGGFGGVGNPPTLVQYLVDQQIEEITLICNDAAFPLIGVGKLVCNRQVKKLIVSHIGSNPVAGEQMTNGEIEVEFSPQGTLAERIRAAGMGLKGVVTNIGIDNEWVNKEKRTLDINGGLYLLEEALHADVALIYAKKADEFGNLIFDKTARNMNPLMAMAAEFTIAEVDELVPIGELEPEEIITPGVFVDAIVKSEGVNWSWVWE</sequence>
<dbReference type="Gene3D" id="3.40.1080.10">
    <property type="entry name" value="Glutaconate Coenzyme A-transferase"/>
    <property type="match status" value="1"/>
</dbReference>
<dbReference type="InterPro" id="IPR004165">
    <property type="entry name" value="CoA_trans_fam_I"/>
</dbReference>
<dbReference type="InterPro" id="IPR004163">
    <property type="entry name" value="CoA_transf_BS"/>
</dbReference>
<dbReference type="SUPFAM" id="SSF100950">
    <property type="entry name" value="NagB/RpiA/CoA transferase-like"/>
    <property type="match status" value="1"/>
</dbReference>
<dbReference type="RefSeq" id="WP_226539651.1">
    <property type="nucleotide sequence ID" value="NZ_CP129013.1"/>
</dbReference>
<reference evidence="3 4" key="1">
    <citation type="submission" date="2023-06" db="EMBL/GenBank/DDBJ databases">
        <title>Five Gram-positive bacteria isolated from mangrove sediments in Shenzhen, Guangdong, China.</title>
        <authorList>
            <person name="Yu S."/>
            <person name="Zheng W."/>
            <person name="Huang Y."/>
        </authorList>
    </citation>
    <scope>NUCLEOTIDE SEQUENCE [LARGE SCALE GENOMIC DNA]</scope>
    <source>
        <strain evidence="3 4">SaN35-3</strain>
    </source>
</reference>
<keyword evidence="4" id="KW-1185">Reference proteome</keyword>
<evidence type="ECO:0000313" key="3">
    <source>
        <dbReference type="EMBL" id="WLR43319.1"/>
    </source>
</evidence>
<dbReference type="NCBIfam" id="TIGR02429">
    <property type="entry name" value="pcaI_scoA_fam"/>
    <property type="match status" value="1"/>
</dbReference>
<dbReference type="EMBL" id="CP129013">
    <property type="protein sequence ID" value="WLR43319.1"/>
    <property type="molecule type" value="Genomic_DNA"/>
</dbReference>
<organism evidence="3 4">
    <name type="scientific">Bacillus carboniphilus</name>
    <dbReference type="NCBI Taxonomy" id="86663"/>
    <lineage>
        <taxon>Bacteria</taxon>
        <taxon>Bacillati</taxon>
        <taxon>Bacillota</taxon>
        <taxon>Bacilli</taxon>
        <taxon>Bacillales</taxon>
        <taxon>Bacillaceae</taxon>
        <taxon>Bacillus</taxon>
    </lineage>
</organism>
<comment type="similarity">
    <text evidence="1">Belongs to the 3-oxoacid CoA-transferase subunit A family.</text>
</comment>
<dbReference type="PROSITE" id="PS01273">
    <property type="entry name" value="COA_TRANSF_1"/>
    <property type="match status" value="1"/>
</dbReference>
<dbReference type="SMART" id="SM00882">
    <property type="entry name" value="CoA_trans"/>
    <property type="match status" value="1"/>
</dbReference>
<dbReference type="InterPro" id="IPR037171">
    <property type="entry name" value="NagB/RpiA_transferase-like"/>
</dbReference>
<keyword evidence="2 3" id="KW-0808">Transferase</keyword>
<dbReference type="Proteomes" id="UP001197974">
    <property type="component" value="Chromosome"/>
</dbReference>
<dbReference type="GO" id="GO:0016740">
    <property type="term" value="F:transferase activity"/>
    <property type="evidence" value="ECO:0007669"/>
    <property type="project" value="UniProtKB-KW"/>
</dbReference>
<dbReference type="PANTHER" id="PTHR13707:SF60">
    <property type="entry name" value="ACETATE COA-TRANSFERASE SUBUNIT ALPHA"/>
    <property type="match status" value="1"/>
</dbReference>
<evidence type="ECO:0000256" key="2">
    <source>
        <dbReference type="ARBA" id="ARBA00022679"/>
    </source>
</evidence>
<name>A0ABY9JX00_9BACI</name>
<proteinExistence type="inferred from homology"/>
<evidence type="ECO:0000256" key="1">
    <source>
        <dbReference type="ARBA" id="ARBA00005612"/>
    </source>
</evidence>
<dbReference type="Pfam" id="PF01144">
    <property type="entry name" value="CoA_trans"/>
    <property type="match status" value="1"/>
</dbReference>
<gene>
    <name evidence="3" type="ORF">LC087_03780</name>
</gene>
<dbReference type="InterPro" id="IPR012792">
    <property type="entry name" value="3-oxoacid_CoA-transf_A"/>
</dbReference>
<dbReference type="PANTHER" id="PTHR13707">
    <property type="entry name" value="KETOACID-COENZYME A TRANSFERASE"/>
    <property type="match status" value="1"/>
</dbReference>
<protein>
    <submittedName>
        <fullName evidence="3">CoA transferase subunit A</fullName>
    </submittedName>
</protein>
<evidence type="ECO:0000313" key="4">
    <source>
        <dbReference type="Proteomes" id="UP001197974"/>
    </source>
</evidence>